<dbReference type="AlphaFoldDB" id="A0A508X1P2"/>
<reference evidence="1 2" key="1">
    <citation type="submission" date="2019-06" db="EMBL/GenBank/DDBJ databases">
        <authorList>
            <person name="Le Quere A."/>
            <person name="Colella S."/>
        </authorList>
    </citation>
    <scope>NUCLEOTIDE SEQUENCE [LARGE SCALE GENOMIC DNA]</scope>
    <source>
        <strain evidence="1">EmedicaeMD41</strain>
    </source>
</reference>
<organism evidence="1 2">
    <name type="scientific">Sinorhizobium medicae</name>
    <dbReference type="NCBI Taxonomy" id="110321"/>
    <lineage>
        <taxon>Bacteria</taxon>
        <taxon>Pseudomonadati</taxon>
        <taxon>Pseudomonadota</taxon>
        <taxon>Alphaproteobacteria</taxon>
        <taxon>Hyphomicrobiales</taxon>
        <taxon>Rhizobiaceae</taxon>
        <taxon>Sinorhizobium/Ensifer group</taxon>
        <taxon>Sinorhizobium</taxon>
    </lineage>
</organism>
<accession>A0A508X1P2</accession>
<gene>
    <name evidence="1" type="ORF">EMEDMD4_50094</name>
</gene>
<dbReference type="Proteomes" id="UP000507954">
    <property type="component" value="Unassembled WGS sequence"/>
</dbReference>
<sequence length="101" mass="9598">MSAKISFMKDEPTPRSVRIDRDLARNDGRRAGCRRSAAASRSRPDYCAGAAGGCAGAAGVCVSGAAGGAAGVCVSGAAGAVVPPAGGVAWSVGAASFVGAG</sequence>
<proteinExistence type="predicted"/>
<name>A0A508X1P2_9HYPH</name>
<evidence type="ECO:0000313" key="1">
    <source>
        <dbReference type="EMBL" id="VTZ63417.1"/>
    </source>
</evidence>
<protein>
    <submittedName>
        <fullName evidence="1">Uncharacterized protein</fullName>
    </submittedName>
</protein>
<evidence type="ECO:0000313" key="2">
    <source>
        <dbReference type="Proteomes" id="UP000507954"/>
    </source>
</evidence>
<dbReference type="EMBL" id="CABFNB010000117">
    <property type="protein sequence ID" value="VTZ63417.1"/>
    <property type="molecule type" value="Genomic_DNA"/>
</dbReference>